<dbReference type="InterPro" id="IPR017441">
    <property type="entry name" value="Protein_kinase_ATP_BS"/>
</dbReference>
<evidence type="ECO:0000256" key="17">
    <source>
        <dbReference type="ARBA" id="ARBA00048679"/>
    </source>
</evidence>
<dbReference type="FunFam" id="1.20.900.10:FF:000001">
    <property type="entry name" value="Guanine nucleotide exchange factor DBS"/>
    <property type="match status" value="1"/>
</dbReference>
<evidence type="ECO:0000256" key="4">
    <source>
        <dbReference type="ARBA" id="ARBA00022443"/>
    </source>
</evidence>
<dbReference type="InterPro" id="IPR000219">
    <property type="entry name" value="DH_dom"/>
</dbReference>
<keyword evidence="15" id="KW-0393">Immunoglobulin domain</keyword>
<keyword evidence="10" id="KW-0677">Repeat</keyword>
<dbReference type="CDD" id="cd11852">
    <property type="entry name" value="SH3_Kalirin_1"/>
    <property type="match status" value="1"/>
</dbReference>
<keyword evidence="8" id="KW-0344">Guanine-nucleotide releasing factor</keyword>
<evidence type="ECO:0000259" key="21">
    <source>
        <dbReference type="PROSITE" id="PS50002"/>
    </source>
</evidence>
<evidence type="ECO:0000256" key="7">
    <source>
        <dbReference type="ARBA" id="ARBA00022553"/>
    </source>
</evidence>
<feature type="domain" description="DH" evidence="23">
    <location>
        <begin position="1871"/>
        <end position="2043"/>
    </location>
</feature>
<dbReference type="Pfam" id="PF23587">
    <property type="entry name" value="SH3_KALRN"/>
    <property type="match status" value="1"/>
</dbReference>
<dbReference type="EC" id="2.7.11.1" evidence="3"/>
<dbReference type="InterPro" id="IPR036865">
    <property type="entry name" value="CRAL-TRIO_dom_sf"/>
</dbReference>
<evidence type="ECO:0000256" key="3">
    <source>
        <dbReference type="ARBA" id="ARBA00012513"/>
    </source>
</evidence>
<dbReference type="InterPro" id="IPR018159">
    <property type="entry name" value="Spectrin/alpha-actinin"/>
</dbReference>
<dbReference type="InterPro" id="IPR001849">
    <property type="entry name" value="PH_domain"/>
</dbReference>
<keyword evidence="11 19" id="KW-0547">Nucleotide-binding</keyword>
<name>A0A6I8SQV9_XENTR</name>
<dbReference type="PROSITE" id="PS50853">
    <property type="entry name" value="FN3"/>
    <property type="match status" value="1"/>
</dbReference>
<sequence length="2890" mass="327584">MFLSGTGPGAPSWNWAGGRGRHRILGSFLLLCFAGSFRNDGLKATDVLSVLKEKVAFVSGGRDKRGGPILTFPARSNHDRIRQEDLRRLVTYLASVPSEDVCKRGFTVIIDMRGSKWDLIKPLLKTLQEAFPAEIHVALIIKPENFWQKQKTNFGSSKFIFETSMVSVEGLSKLVDPSQLTEEFEGSLDYNHDEWIEIRVSLEEFFNSAVHLLSRLEDLQEMLARKEFPVDVEGSRRLIDEHTQLKKKVIKAPVEELDRDGQRLLQCIRCGDGFSGRNCIPGGADFQSLVPKITSLLDKLHSTRQHLHQMWHVRKLKLDQCFQLRLFEQDAEKVKVLTALCFSNAYVNINRIMSVASRLSEAGHYASQQIKQISGQLDQEWKSFAAALDERSTILAMSAVFHQKAEQFLSGVDTWCKMCNDGGLPSEMQQLEMAIHHHQTLYEEVTQAYTEVSQDGKALLDVLQRPVGPGNSESLTATANYSKAVHQVLDVVHEVLHHQRRLESIWQHRKVRLHQRLQLCVFQQDVQQVLDWIENHGEAFLSKHTGVGKSLHRARALQKRHDDFEEVAQNTYTNADKLLEAAEQLAQTGECDPEEIYKAARHLEVRIQDFVRRVEQRKLLLDMSVSFHSHTKELWTWMEDLQKELLEDVCADSVDAVQELIKQFQQQQTATLDGTLNVIKEGEDLIQQLSAHSPMPRSPCRDSAVSSNKSPHNSSISHIESVLQQLDEAQVQMEELFHERKIKLDIFLQLRIFEQYTIEVTAELDAWNEDLLRQMNDFNTEDLTLAEQRLQRHKERKLAMNNMTFEVIQQGQDLHQYIMEVQASGRCILGSRGALSVFLIHPLLQPNHVSEDLEFSEIRRRTEQRVLGWIRMGESMLNASLVNASSLSEAEQLQREHEQFQMAIEKTHQSALQVQQKAEALLQAGHYDADAIRECAEKVAMHWQQLMLKMEDRLKLVNASVAFYKTSEQVCSVLESLEQEYRRDEDWCRGHDKLGPSTESDHVMPLISKHLEQKEAFLKACTLARRNAEVFLKYIHRNNVSMPGVAPHTRVPEQQVKAILSELLQRENRVLHFWTLKKRRLDQCQQYIVFERSAKQVWGEVPAVGTATGNPYCAQIGHQSLSSYSPLAIKQTKEKVRLLIQLADSFVEKGHVHATELKKWVTTVNKHYREFALRMGKYHCGLQRALGICTEDTKDLELDIVPAILTDPEVKLRDAGHELNEEKRKSARKKEFIMAELLQTEKAYVRDLHECMETYLWEMTSGVEEIPPGIVNKEHIIFGNIQEIYDFHNNIFLKELEKYEQLPEDVGHCFVTWADKFHMYVTYCKNKPDSSQLILEHAGSFFDEIQQRHGLANSISSYLIKPVQRITKYQLLLKELLTCCEEGKGEIKDGLEVMLSVPKRANDAMHVSMLEGFDENLDVQGELILQDSFQVWDPKSLIRKGRDRHLFLFEISLVFSKEIKDSTGHTKYVFKNKLLTSELGVTEHVEGDPCKFALWSGRTPSSDNKTVLKASSIEVKQEWIKNIREVIQERMIHLKGALKEPIQPPKTPAKQRNNSKRDVLEDADSQGDGSSQPDTISIASRTSQNTMDSDKLSGGCELTTVLQDFIALHNNELSIQVGQTVELLERPSDRPGWCLVRTTDRSPPQEGLVPSSALCISHSRSSVEMECFFPSGKDSFSVSAAENGGKSESVANLQPQASLNSIHSSPGPKRSTNTLKKWLTSPVRRLNSGKGESNIKKQKKRDGRNLGSPRAGDETTPQGDSADEKGKKGWDEEADDESHTPLPPPMKIFDNDPTPDDKSSLLVVRQSSAEVPSAAELVTAIENLVRNKMTIDGGSYRGAQNINEGFVNEGLAPSPAPRNHEEEQKAKALRGRMFVLNELVQTEKDYVRDLGFMVEVSMEERGTPEDMNGKDKIVFGNIHQIYDWHKDFYLAELEKCLLEPERLAQLFIKHERRLHMYVVYCQNKPRSEFVVAEYDAYFEDLMQEVNPRFTVSDFLIKPIQRITKYQLLLKDFLKYSQKAGLECSEIEKAVELMCLVPKRCNDMMNLGRLQGFEGKLTAQGKLLQQDTFYVIEQESGVQSRTKERRVFLFEQIVIFSELLRKGSSTPGYMFKRGIKMNYLILEENIDNDPCKFAIRSRETSERVILQAANADIKQAWVQDIGQVLETQRDFLNALQSPIEYQRKESNAAMNKPQIGRGPSPTVRPLSSTPVGCEKDVTIPVRNQSLPARKIPTSNGSAGYEMYPRAEKCDPNQSELSGCNGTNSMVVVQDYYALKENEICVYHGELVQILAINQQNMFLVFRPSNDHSPAAEGWIPGSFTFPTLPPCLLLDHFSFFSCSVPAAPQDPNNSSEESECDDLDPSASMEVRKHLVVSAVAPEFLVSLVDVMCVLGDTVTLQCKVCGRPKPSVTWKGPDQSILDGNSNTYSMSTSESGDIKLKICHVMPQDSGIYTCVASNELGATSTSATIKVQGVPGAPSQPLAQERSSTSVILRWLPPTSTGNCTISGYTVEYKEEGAQLWQQSVASTLDTYLVLEDLCPGARYQFRVSASNPWGISLPSEPSEPVRLPETDTNSNGSTISWKGNFEQVYTELHEIGRGRFSIVKKCAKKQSRKDVAAKFISKKLKKREQAAHEATLLQHLQHPQYITIHDTFESDGAYILILDLMEDGRLLDYLMKHDELMEEKVAFYMRDIMEALQYLHSCRVAHLDIKPENLLIDLRIPVPRVKIIDLEDAVQITGHHYIHQLLGNPEFAAPELIQGSPVSLGTDIWSLGVLTYVMLSGVSPFLDESSEETCANICRVDFSFPQEYFSGVSQAAQDFIKATLQGDPRWRPTIATCLQHPWLQPHNNTYSKLPLDTSRLAGFIERRSHQNDAQPLVKTKSLIISRNVVGT</sequence>
<dbReference type="SMART" id="SM00516">
    <property type="entry name" value="SEC14"/>
    <property type="match status" value="1"/>
</dbReference>
<evidence type="ECO:0000256" key="19">
    <source>
        <dbReference type="PROSITE-ProRule" id="PRU10141"/>
    </source>
</evidence>
<dbReference type="InterPro" id="IPR036028">
    <property type="entry name" value="SH3-like_dom_sf"/>
</dbReference>
<evidence type="ECO:0000313" key="28">
    <source>
        <dbReference type="Ensembl" id="ENSXETP00000100702"/>
    </source>
</evidence>
<evidence type="ECO:0000259" key="22">
    <source>
        <dbReference type="PROSITE" id="PS50003"/>
    </source>
</evidence>
<dbReference type="Gene3D" id="1.10.510.10">
    <property type="entry name" value="Transferase(Phosphotransferase) domain 1"/>
    <property type="match status" value="1"/>
</dbReference>
<dbReference type="FunFam" id="1.20.58.60:FF:000032">
    <property type="entry name" value="Kalirin RhoGEF kinase b"/>
    <property type="match status" value="1"/>
</dbReference>
<dbReference type="Gene3D" id="2.30.30.40">
    <property type="entry name" value="SH3 Domains"/>
    <property type="match status" value="2"/>
</dbReference>
<dbReference type="InterPro" id="IPR047053">
    <property type="entry name" value="Kalirin_TRIO_SH3_2"/>
</dbReference>
<dbReference type="SMART" id="SM00150">
    <property type="entry name" value="SPEC"/>
    <property type="match status" value="5"/>
</dbReference>
<evidence type="ECO:0000256" key="16">
    <source>
        <dbReference type="ARBA" id="ARBA00047899"/>
    </source>
</evidence>
<evidence type="ECO:0000259" key="25">
    <source>
        <dbReference type="PROSITE" id="PS50191"/>
    </source>
</evidence>
<dbReference type="FunFam" id="2.30.29.30:FF:000091">
    <property type="entry name" value="kalirin isoform X1"/>
    <property type="match status" value="1"/>
</dbReference>
<dbReference type="GeneTree" id="ENSGT00940000155248"/>
<feature type="domain" description="PH" evidence="22">
    <location>
        <begin position="1416"/>
        <end position="1528"/>
    </location>
</feature>
<feature type="domain" description="Ig-like" evidence="26">
    <location>
        <begin position="2377"/>
        <end position="2468"/>
    </location>
</feature>
<dbReference type="InterPro" id="IPR003599">
    <property type="entry name" value="Ig_sub"/>
</dbReference>
<evidence type="ECO:0000256" key="15">
    <source>
        <dbReference type="ARBA" id="ARBA00023319"/>
    </source>
</evidence>
<dbReference type="Pfam" id="PF00621">
    <property type="entry name" value="RhoGEF"/>
    <property type="match status" value="2"/>
</dbReference>
<keyword evidence="13 19" id="KW-0067">ATP-binding</keyword>
<feature type="domain" description="Protein kinase" evidence="24">
    <location>
        <begin position="2588"/>
        <end position="2842"/>
    </location>
</feature>
<dbReference type="InterPro" id="IPR013098">
    <property type="entry name" value="Ig_I-set"/>
</dbReference>
<keyword evidence="5" id="KW-0963">Cytoplasm</keyword>
<dbReference type="SMART" id="SM00409">
    <property type="entry name" value="IG"/>
    <property type="match status" value="1"/>
</dbReference>
<dbReference type="InterPro" id="IPR001251">
    <property type="entry name" value="CRAL-TRIO_dom"/>
</dbReference>
<dbReference type="PROSITE" id="PS00107">
    <property type="entry name" value="PROTEIN_KINASE_ATP"/>
    <property type="match status" value="1"/>
</dbReference>
<dbReference type="PROSITE" id="PS50011">
    <property type="entry name" value="PROTEIN_KINASE_DOM"/>
    <property type="match status" value="1"/>
</dbReference>
<dbReference type="FunCoup" id="A0A6I8SQV9">
    <property type="interactions" value="1054"/>
</dbReference>
<dbReference type="PROSITE" id="PS50003">
    <property type="entry name" value="PH_DOMAIN"/>
    <property type="match status" value="2"/>
</dbReference>
<evidence type="ECO:0000259" key="23">
    <source>
        <dbReference type="PROSITE" id="PS50010"/>
    </source>
</evidence>
<evidence type="ECO:0000256" key="1">
    <source>
        <dbReference type="ARBA" id="ARBA00004496"/>
    </source>
</evidence>
<dbReference type="InterPro" id="IPR002017">
    <property type="entry name" value="Spectrin_repeat"/>
</dbReference>
<dbReference type="SMART" id="SM00326">
    <property type="entry name" value="SH3"/>
    <property type="match status" value="2"/>
</dbReference>
<dbReference type="Bgee" id="ENSXETG00000027283">
    <property type="expression patterns" value="Expressed in brain and 12 other cell types or tissues"/>
</dbReference>
<feature type="compositionally biased region" description="Polar residues" evidence="20">
    <location>
        <begin position="1689"/>
        <end position="1715"/>
    </location>
</feature>
<dbReference type="Pfam" id="PF00069">
    <property type="entry name" value="Pkinase"/>
    <property type="match status" value="1"/>
</dbReference>
<feature type="domain" description="SH3" evidence="21">
    <location>
        <begin position="1594"/>
        <end position="1659"/>
    </location>
</feature>
<organism evidence="28">
    <name type="scientific">Xenopus tropicalis</name>
    <name type="common">Western clawed frog</name>
    <name type="synonym">Silurana tropicalis</name>
    <dbReference type="NCBI Taxonomy" id="8364"/>
    <lineage>
        <taxon>Eukaryota</taxon>
        <taxon>Metazoa</taxon>
        <taxon>Chordata</taxon>
        <taxon>Craniata</taxon>
        <taxon>Vertebrata</taxon>
        <taxon>Euteleostomi</taxon>
        <taxon>Amphibia</taxon>
        <taxon>Batrachia</taxon>
        <taxon>Anura</taxon>
        <taxon>Pipoidea</taxon>
        <taxon>Pipidae</taxon>
        <taxon>Xenopodinae</taxon>
        <taxon>Xenopus</taxon>
        <taxon>Silurana</taxon>
    </lineage>
</organism>
<dbReference type="SUPFAM" id="SSF52087">
    <property type="entry name" value="CRAL/TRIO domain"/>
    <property type="match status" value="1"/>
</dbReference>
<dbReference type="PROSITE" id="PS50835">
    <property type="entry name" value="IG_LIKE"/>
    <property type="match status" value="1"/>
</dbReference>
<dbReference type="InterPro" id="IPR035899">
    <property type="entry name" value="DBL_dom_sf"/>
</dbReference>
<dbReference type="Gene3D" id="3.40.525.10">
    <property type="entry name" value="CRAL-TRIO lipid binding domain"/>
    <property type="match status" value="1"/>
</dbReference>
<comment type="catalytic activity">
    <reaction evidence="16">
        <text>L-threonyl-[protein] + ATP = O-phospho-L-threonyl-[protein] + ADP + H(+)</text>
        <dbReference type="Rhea" id="RHEA:46608"/>
        <dbReference type="Rhea" id="RHEA-COMP:11060"/>
        <dbReference type="Rhea" id="RHEA-COMP:11605"/>
        <dbReference type="ChEBI" id="CHEBI:15378"/>
        <dbReference type="ChEBI" id="CHEBI:30013"/>
        <dbReference type="ChEBI" id="CHEBI:30616"/>
        <dbReference type="ChEBI" id="CHEBI:61977"/>
        <dbReference type="ChEBI" id="CHEBI:456216"/>
        <dbReference type="EC" id="2.7.11.1"/>
    </reaction>
</comment>
<dbReference type="InterPro" id="IPR007110">
    <property type="entry name" value="Ig-like_dom"/>
</dbReference>
<dbReference type="FunFam" id="3.40.525.10:FF:000003">
    <property type="entry name" value="kalirin isoform X2"/>
    <property type="match status" value="1"/>
</dbReference>
<evidence type="ECO:0000256" key="13">
    <source>
        <dbReference type="ARBA" id="ARBA00022840"/>
    </source>
</evidence>
<dbReference type="CDD" id="cd00160">
    <property type="entry name" value="RhoGEF"/>
    <property type="match status" value="2"/>
</dbReference>
<dbReference type="Gene3D" id="1.20.58.60">
    <property type="match status" value="5"/>
</dbReference>
<dbReference type="FunFam" id="2.30.30.40:FF:000038">
    <property type="entry name" value="kalirin isoform X1"/>
    <property type="match status" value="1"/>
</dbReference>
<dbReference type="SMART" id="SM00325">
    <property type="entry name" value="RhoGEF"/>
    <property type="match status" value="2"/>
</dbReference>
<protein>
    <recommendedName>
        <fullName evidence="3">non-specific serine/threonine protein kinase</fullName>
        <ecNumber evidence="3">2.7.11.1</ecNumber>
    </recommendedName>
</protein>
<dbReference type="CDD" id="cd13241">
    <property type="entry name" value="PH2_Kalirin_Trio_p63RhoGEF"/>
    <property type="match status" value="1"/>
</dbReference>
<evidence type="ECO:0000256" key="20">
    <source>
        <dbReference type="SAM" id="MobiDB-lite"/>
    </source>
</evidence>
<dbReference type="Pfam" id="PF16609">
    <property type="entry name" value="SH3-RhoG_link"/>
    <property type="match status" value="2"/>
</dbReference>
<dbReference type="Pfam" id="PF00041">
    <property type="entry name" value="fn3"/>
    <property type="match status" value="1"/>
</dbReference>
<dbReference type="InterPro" id="IPR001452">
    <property type="entry name" value="SH3_domain"/>
</dbReference>
<feature type="domain" description="CRAL-TRIO" evidence="25">
    <location>
        <begin position="47"/>
        <end position="192"/>
    </location>
</feature>
<evidence type="ECO:0000256" key="11">
    <source>
        <dbReference type="ARBA" id="ARBA00022741"/>
    </source>
</evidence>
<comment type="subcellular location">
    <subcellularLocation>
        <location evidence="1">Cytoplasm</location>
    </subcellularLocation>
</comment>
<feature type="domain" description="SH3" evidence="21">
    <location>
        <begin position="2259"/>
        <end position="2324"/>
    </location>
</feature>
<keyword evidence="7" id="KW-0597">Phosphoprotein</keyword>
<dbReference type="FunFam" id="2.60.40.10:FF:000368">
    <property type="entry name" value="kalirin isoform X1"/>
    <property type="match status" value="1"/>
</dbReference>
<dbReference type="InterPro" id="IPR003961">
    <property type="entry name" value="FN3_dom"/>
</dbReference>
<dbReference type="Pfam" id="PF13716">
    <property type="entry name" value="CRAL_TRIO_2"/>
    <property type="match status" value="1"/>
</dbReference>
<feature type="region of interest" description="Disordered" evidence="20">
    <location>
        <begin position="691"/>
        <end position="711"/>
    </location>
</feature>
<dbReference type="Pfam" id="PF23323">
    <property type="entry name" value="Spectrin_6"/>
    <property type="match status" value="1"/>
</dbReference>
<accession>A0A6I8SQV9</accession>
<dbReference type="Gene3D" id="1.20.900.10">
    <property type="entry name" value="Dbl homology (DH) domain"/>
    <property type="match status" value="2"/>
</dbReference>
<keyword evidence="6" id="KW-0723">Serine/threonine-protein kinase</keyword>
<feature type="compositionally biased region" description="Basic and acidic residues" evidence="20">
    <location>
        <begin position="1762"/>
        <end position="1771"/>
    </location>
</feature>
<dbReference type="CDD" id="cd11853">
    <property type="entry name" value="SH3_Kalirin_2"/>
    <property type="match status" value="1"/>
</dbReference>
<evidence type="ECO:0000256" key="6">
    <source>
        <dbReference type="ARBA" id="ARBA00022527"/>
    </source>
</evidence>
<keyword evidence="14" id="KW-1015">Disulfide bond</keyword>
<dbReference type="Ensembl" id="ENSXETT00000094944">
    <property type="protein sequence ID" value="ENSXETP00000100702"/>
    <property type="gene ID" value="ENSXETG00000027283"/>
</dbReference>
<dbReference type="PROSITE" id="PS50010">
    <property type="entry name" value="DH_2"/>
    <property type="match status" value="2"/>
</dbReference>
<dbReference type="FunFam" id="1.10.510.10:FF:000152">
    <property type="entry name" value="kalirin isoform X1"/>
    <property type="match status" value="1"/>
</dbReference>
<dbReference type="Pfam" id="PF22697">
    <property type="entry name" value="SOS1_NGEF_PH"/>
    <property type="match status" value="2"/>
</dbReference>
<dbReference type="Pfam" id="PF00435">
    <property type="entry name" value="Spectrin"/>
    <property type="match status" value="2"/>
</dbReference>
<dbReference type="FunFam" id="2.30.29.30:FF:000040">
    <property type="entry name" value="Kalirin RhoGEF kinase b"/>
    <property type="match status" value="1"/>
</dbReference>
<evidence type="ECO:0000259" key="26">
    <source>
        <dbReference type="PROSITE" id="PS50835"/>
    </source>
</evidence>
<proteinExistence type="inferred from homology"/>
<dbReference type="PANTHER" id="PTHR22826">
    <property type="entry name" value="RHO GUANINE EXCHANGE FACTOR-RELATED"/>
    <property type="match status" value="1"/>
</dbReference>
<feature type="compositionally biased region" description="Polar residues" evidence="20">
    <location>
        <begin position="1567"/>
        <end position="1587"/>
    </location>
</feature>
<evidence type="ECO:0000256" key="12">
    <source>
        <dbReference type="ARBA" id="ARBA00022777"/>
    </source>
</evidence>
<evidence type="ECO:0000256" key="18">
    <source>
        <dbReference type="PROSITE-ProRule" id="PRU00192"/>
    </source>
</evidence>
<feature type="domain" description="DH" evidence="23">
    <location>
        <begin position="1229"/>
        <end position="1404"/>
    </location>
</feature>
<dbReference type="Gene3D" id="2.60.40.10">
    <property type="entry name" value="Immunoglobulins"/>
    <property type="match status" value="2"/>
</dbReference>
<dbReference type="FunFam" id="1.20.58.60:FF:000015">
    <property type="entry name" value="triple functional domain protein-like"/>
    <property type="match status" value="1"/>
</dbReference>
<dbReference type="PROSITE" id="PS50002">
    <property type="entry name" value="SH3"/>
    <property type="match status" value="2"/>
</dbReference>
<evidence type="ECO:0000256" key="9">
    <source>
        <dbReference type="ARBA" id="ARBA00022679"/>
    </source>
</evidence>
<dbReference type="SUPFAM" id="SSF48726">
    <property type="entry name" value="Immunoglobulin"/>
    <property type="match status" value="1"/>
</dbReference>
<evidence type="ECO:0000256" key="2">
    <source>
        <dbReference type="ARBA" id="ARBA00006692"/>
    </source>
</evidence>
<evidence type="ECO:0000256" key="5">
    <source>
        <dbReference type="ARBA" id="ARBA00022490"/>
    </source>
</evidence>
<keyword evidence="12" id="KW-0418">Kinase</keyword>
<dbReference type="PANTHER" id="PTHR22826:SF49">
    <property type="entry name" value="KALIRIN"/>
    <property type="match status" value="1"/>
</dbReference>
<dbReference type="InterPro" id="IPR055251">
    <property type="entry name" value="SOS1_NGEF_PH"/>
</dbReference>
<dbReference type="InterPro" id="IPR058918">
    <property type="entry name" value="KALRN/TRIO-like_spectrin"/>
</dbReference>
<dbReference type="Pfam" id="PF07679">
    <property type="entry name" value="I-set"/>
    <property type="match status" value="1"/>
</dbReference>
<dbReference type="Gene3D" id="2.30.29.30">
    <property type="entry name" value="Pleckstrin-homology domain (PH domain)/Phosphotyrosine-binding domain (PTB)"/>
    <property type="match status" value="2"/>
</dbReference>
<dbReference type="CDD" id="cd13240">
    <property type="entry name" value="PH1_Kalirin_Trio_like"/>
    <property type="match status" value="1"/>
</dbReference>
<dbReference type="PROSITE" id="PS50191">
    <property type="entry name" value="CRAL_TRIO"/>
    <property type="match status" value="1"/>
</dbReference>
<dbReference type="InterPro" id="IPR051336">
    <property type="entry name" value="RhoGEF_Guanine_NuclExch_SF"/>
</dbReference>
<dbReference type="SUPFAM" id="SSF50044">
    <property type="entry name" value="SH3-domain"/>
    <property type="match status" value="2"/>
</dbReference>
<dbReference type="SUPFAM" id="SSF50729">
    <property type="entry name" value="PH domain-like"/>
    <property type="match status" value="2"/>
</dbReference>
<dbReference type="InterPro" id="IPR011993">
    <property type="entry name" value="PH-like_dom_sf"/>
</dbReference>
<feature type="domain" description="PH" evidence="22">
    <location>
        <begin position="2055"/>
        <end position="2165"/>
    </location>
</feature>
<comment type="catalytic activity">
    <reaction evidence="17">
        <text>L-seryl-[protein] + ATP = O-phospho-L-seryl-[protein] + ADP + H(+)</text>
        <dbReference type="Rhea" id="RHEA:17989"/>
        <dbReference type="Rhea" id="RHEA-COMP:9863"/>
        <dbReference type="Rhea" id="RHEA-COMP:11604"/>
        <dbReference type="ChEBI" id="CHEBI:15378"/>
        <dbReference type="ChEBI" id="CHEBI:29999"/>
        <dbReference type="ChEBI" id="CHEBI:30616"/>
        <dbReference type="ChEBI" id="CHEBI:83421"/>
        <dbReference type="ChEBI" id="CHEBI:456216"/>
        <dbReference type="EC" id="2.7.11.1"/>
    </reaction>
</comment>
<dbReference type="GO" id="GO:0004674">
    <property type="term" value="F:protein serine/threonine kinase activity"/>
    <property type="evidence" value="ECO:0007669"/>
    <property type="project" value="UniProtKB-KW"/>
</dbReference>
<dbReference type="SMART" id="SM00233">
    <property type="entry name" value="PH"/>
    <property type="match status" value="2"/>
</dbReference>
<dbReference type="InParanoid" id="A0A6I8SQV9"/>
<keyword evidence="4 18" id="KW-0728">SH3 domain</keyword>
<dbReference type="GO" id="GO:0005524">
    <property type="term" value="F:ATP binding"/>
    <property type="evidence" value="ECO:0007669"/>
    <property type="project" value="UniProtKB-UniRule"/>
</dbReference>
<dbReference type="GO" id="GO:0005085">
    <property type="term" value="F:guanyl-nucleotide exchange factor activity"/>
    <property type="evidence" value="ECO:0007669"/>
    <property type="project" value="UniProtKB-KW"/>
</dbReference>
<dbReference type="InterPro" id="IPR003598">
    <property type="entry name" value="Ig_sub2"/>
</dbReference>
<evidence type="ECO:0000256" key="10">
    <source>
        <dbReference type="ARBA" id="ARBA00022737"/>
    </source>
</evidence>
<dbReference type="InterPro" id="IPR008271">
    <property type="entry name" value="Ser/Thr_kinase_AS"/>
</dbReference>
<dbReference type="InterPro" id="IPR047054">
    <property type="entry name" value="Kalirin_TRIO_PH_1"/>
</dbReference>
<dbReference type="SUPFAM" id="SSF46966">
    <property type="entry name" value="Spectrin repeat"/>
    <property type="match status" value="5"/>
</dbReference>
<dbReference type="InterPro" id="IPR000719">
    <property type="entry name" value="Prot_kinase_dom"/>
</dbReference>
<dbReference type="SMART" id="SM00060">
    <property type="entry name" value="FN3"/>
    <property type="match status" value="1"/>
</dbReference>
<evidence type="ECO:0000259" key="24">
    <source>
        <dbReference type="PROSITE" id="PS50011"/>
    </source>
</evidence>
<dbReference type="InterPro" id="IPR028570">
    <property type="entry name" value="Kalirin_TRIO_SH3_1"/>
</dbReference>
<dbReference type="CDD" id="cd00170">
    <property type="entry name" value="SEC14"/>
    <property type="match status" value="1"/>
</dbReference>
<reference evidence="28" key="2">
    <citation type="submission" date="2020-05" db="UniProtKB">
        <authorList>
            <consortium name="Ensembl"/>
        </authorList>
    </citation>
    <scope>IDENTIFICATION</scope>
</reference>
<dbReference type="SUPFAM" id="SSF49265">
    <property type="entry name" value="Fibronectin type III"/>
    <property type="match status" value="1"/>
</dbReference>
<comment type="similarity">
    <text evidence="2">Belongs to the protein kinase superfamily. CAMK Ser/Thr protein kinase family.</text>
</comment>
<dbReference type="Gene3D" id="3.30.200.20">
    <property type="entry name" value="Phosphorylase Kinase, domain 1"/>
    <property type="match status" value="1"/>
</dbReference>
<dbReference type="SUPFAM" id="SSF56112">
    <property type="entry name" value="Protein kinase-like (PK-like)"/>
    <property type="match status" value="1"/>
</dbReference>
<dbReference type="PROSITE" id="PS00108">
    <property type="entry name" value="PROTEIN_KINASE_ST"/>
    <property type="match status" value="1"/>
</dbReference>
<dbReference type="FunFam" id="2.30.30.40:FF:000040">
    <property type="entry name" value="kalirin isoform X1"/>
    <property type="match status" value="1"/>
</dbReference>
<dbReference type="InterPro" id="IPR011009">
    <property type="entry name" value="Kinase-like_dom_sf"/>
</dbReference>
<dbReference type="FunFam" id="1.20.900.10:FF:000008">
    <property type="entry name" value="rho guanine nucleotide exchange factor 25"/>
    <property type="match status" value="1"/>
</dbReference>
<dbReference type="CDD" id="cd00176">
    <property type="entry name" value="SPEC"/>
    <property type="match status" value="3"/>
</dbReference>
<reference evidence="28" key="1">
    <citation type="journal article" date="2010" name="Science">
        <title>The genome of the Western clawed frog Xenopus tropicalis.</title>
        <authorList>
            <person name="Hellsten U."/>
            <person name="Harland R.M."/>
            <person name="Gilchrist M.J."/>
            <person name="Hendrix D."/>
            <person name="Jurka J."/>
            <person name="Kapitonov V."/>
            <person name="Ovcharenko I."/>
            <person name="Putnam N.H."/>
            <person name="Shu S."/>
            <person name="Taher L."/>
            <person name="Blitz I.L."/>
            <person name="Blumberg B."/>
            <person name="Dichmann D.S."/>
            <person name="Dubchak I."/>
            <person name="Amaya E."/>
            <person name="Detter J.C."/>
            <person name="Fletcher R."/>
            <person name="Gerhard D.S."/>
            <person name="Goodstein D."/>
            <person name="Graves T."/>
            <person name="Grigoriev I.V."/>
            <person name="Grimwood J."/>
            <person name="Kawashima T."/>
            <person name="Lindquist E."/>
            <person name="Lucas S.M."/>
            <person name="Mead P.E."/>
            <person name="Mitros T."/>
            <person name="Ogino H."/>
            <person name="Ohta Y."/>
            <person name="Poliakov A.V."/>
            <person name="Pollet N."/>
            <person name="Robert J."/>
            <person name="Salamov A."/>
            <person name="Sater A.K."/>
            <person name="Schmutz J."/>
            <person name="Terry A."/>
            <person name="Vize P.D."/>
            <person name="Warren W.C."/>
            <person name="Wells D."/>
            <person name="Wills A."/>
            <person name="Wilson R.K."/>
            <person name="Zimmerman L.B."/>
            <person name="Zorn A.M."/>
            <person name="Grainger R."/>
            <person name="Grammer T."/>
            <person name="Khokha M.K."/>
            <person name="Richardson P.M."/>
            <person name="Rokhsar D.S."/>
        </authorList>
    </citation>
    <scope>NUCLEOTIDE SEQUENCE [LARGE SCALE GENOMIC DNA]</scope>
    <source>
        <strain evidence="28">Nigerian</strain>
    </source>
</reference>
<feature type="region of interest" description="Disordered" evidence="20">
    <location>
        <begin position="2184"/>
        <end position="2208"/>
    </location>
</feature>
<dbReference type="InterPro" id="IPR013783">
    <property type="entry name" value="Ig-like_fold"/>
</dbReference>
<evidence type="ECO:0000259" key="27">
    <source>
        <dbReference type="PROSITE" id="PS50853"/>
    </source>
</evidence>
<feature type="region of interest" description="Disordered" evidence="20">
    <location>
        <begin position="1687"/>
        <end position="1799"/>
    </location>
</feature>
<feature type="domain" description="Fibronectin type-III" evidence="27">
    <location>
        <begin position="2475"/>
        <end position="2569"/>
    </location>
</feature>
<dbReference type="SUPFAM" id="SSF48065">
    <property type="entry name" value="DBL homology domain (DH-domain)"/>
    <property type="match status" value="2"/>
</dbReference>
<evidence type="ECO:0000256" key="14">
    <source>
        <dbReference type="ARBA" id="ARBA00023157"/>
    </source>
</evidence>
<dbReference type="InterPro" id="IPR036116">
    <property type="entry name" value="FN3_sf"/>
</dbReference>
<dbReference type="FunFam" id="1.20.58.60:FF:000023">
    <property type="entry name" value="Kalirin RhoGEF kinase b"/>
    <property type="match status" value="1"/>
</dbReference>
<dbReference type="SMART" id="SM00220">
    <property type="entry name" value="S_TKc"/>
    <property type="match status" value="1"/>
</dbReference>
<dbReference type="CDD" id="cd00063">
    <property type="entry name" value="FN3"/>
    <property type="match status" value="1"/>
</dbReference>
<evidence type="ECO:0000256" key="8">
    <source>
        <dbReference type="ARBA" id="ARBA00022658"/>
    </source>
</evidence>
<keyword evidence="9" id="KW-0808">Transferase</keyword>
<dbReference type="InterPro" id="IPR036179">
    <property type="entry name" value="Ig-like_dom_sf"/>
</dbReference>
<dbReference type="GO" id="GO:0005737">
    <property type="term" value="C:cytoplasm"/>
    <property type="evidence" value="ECO:0007669"/>
    <property type="project" value="UniProtKB-SubCell"/>
</dbReference>
<dbReference type="SMART" id="SM00408">
    <property type="entry name" value="IGc2"/>
    <property type="match status" value="1"/>
</dbReference>
<feature type="region of interest" description="Disordered" evidence="20">
    <location>
        <begin position="1537"/>
        <end position="1591"/>
    </location>
</feature>
<feature type="binding site" evidence="19">
    <location>
        <position position="2617"/>
    </location>
    <ligand>
        <name>ATP</name>
        <dbReference type="ChEBI" id="CHEBI:30616"/>
    </ligand>
</feature>